<evidence type="ECO:0000313" key="3">
    <source>
        <dbReference type="EMBL" id="KRM55832.1"/>
    </source>
</evidence>
<keyword evidence="1" id="KW-0732">Signal</keyword>
<dbReference type="Pfam" id="PF13731">
    <property type="entry name" value="WxL"/>
    <property type="match status" value="1"/>
</dbReference>
<dbReference type="RefSeq" id="WP_054677736.1">
    <property type="nucleotide sequence ID" value="NZ_AYYO01000011.1"/>
</dbReference>
<protein>
    <recommendedName>
        <fullName evidence="2">WxL domain-containing protein</fullName>
    </recommendedName>
</protein>
<dbReference type="Proteomes" id="UP000051679">
    <property type="component" value="Unassembled WGS sequence"/>
</dbReference>
<dbReference type="InterPro" id="IPR027994">
    <property type="entry name" value="WxL_dom"/>
</dbReference>
<feature type="signal peptide" evidence="1">
    <location>
        <begin position="1"/>
        <end position="22"/>
    </location>
</feature>
<gene>
    <name evidence="3" type="ORF">FC18_GL000882</name>
</gene>
<evidence type="ECO:0000259" key="2">
    <source>
        <dbReference type="Pfam" id="PF13731"/>
    </source>
</evidence>
<proteinExistence type="predicted"/>
<feature type="chain" id="PRO_5039407146" description="WxL domain-containing protein" evidence="1">
    <location>
        <begin position="23"/>
        <end position="204"/>
    </location>
</feature>
<dbReference type="PATRIC" id="fig|1291052.5.peg.898"/>
<dbReference type="AlphaFoldDB" id="A0A0R1ZLE1"/>
<accession>A0A0R1ZLE1</accession>
<organism evidence="3 4">
    <name type="scientific">Lacticaseibacillus sharpeae JCM 1186 = DSM 20505</name>
    <dbReference type="NCBI Taxonomy" id="1291052"/>
    <lineage>
        <taxon>Bacteria</taxon>
        <taxon>Bacillati</taxon>
        <taxon>Bacillota</taxon>
        <taxon>Bacilli</taxon>
        <taxon>Lactobacillales</taxon>
        <taxon>Lactobacillaceae</taxon>
        <taxon>Lacticaseibacillus</taxon>
    </lineage>
</organism>
<dbReference type="EMBL" id="AYYO01000011">
    <property type="protein sequence ID" value="KRM55832.1"/>
    <property type="molecule type" value="Genomic_DNA"/>
</dbReference>
<reference evidence="3 4" key="1">
    <citation type="journal article" date="2015" name="Genome Announc.">
        <title>Expanding the biotechnology potential of lactobacilli through comparative genomics of 213 strains and associated genera.</title>
        <authorList>
            <person name="Sun Z."/>
            <person name="Harris H.M."/>
            <person name="McCann A."/>
            <person name="Guo C."/>
            <person name="Argimon S."/>
            <person name="Zhang W."/>
            <person name="Yang X."/>
            <person name="Jeffery I.B."/>
            <person name="Cooney J.C."/>
            <person name="Kagawa T.F."/>
            <person name="Liu W."/>
            <person name="Song Y."/>
            <person name="Salvetti E."/>
            <person name="Wrobel A."/>
            <person name="Rasinkangas P."/>
            <person name="Parkhill J."/>
            <person name="Rea M.C."/>
            <person name="O'Sullivan O."/>
            <person name="Ritari J."/>
            <person name="Douillard F.P."/>
            <person name="Paul Ross R."/>
            <person name="Yang R."/>
            <person name="Briner A.E."/>
            <person name="Felis G.E."/>
            <person name="de Vos W.M."/>
            <person name="Barrangou R."/>
            <person name="Klaenhammer T.R."/>
            <person name="Caufield P.W."/>
            <person name="Cui Y."/>
            <person name="Zhang H."/>
            <person name="O'Toole P.W."/>
        </authorList>
    </citation>
    <scope>NUCLEOTIDE SEQUENCE [LARGE SCALE GENOMIC DNA]</scope>
    <source>
        <strain evidence="3 4">DSM 20505</strain>
    </source>
</reference>
<evidence type="ECO:0000313" key="4">
    <source>
        <dbReference type="Proteomes" id="UP000051679"/>
    </source>
</evidence>
<keyword evidence="4" id="KW-1185">Reference proteome</keyword>
<dbReference type="OrthoDB" id="2282798at2"/>
<comment type="caution">
    <text evidence="3">The sequence shown here is derived from an EMBL/GenBank/DDBJ whole genome shotgun (WGS) entry which is preliminary data.</text>
</comment>
<feature type="domain" description="WxL" evidence="2">
    <location>
        <begin position="44"/>
        <end position="193"/>
    </location>
</feature>
<evidence type="ECO:0000256" key="1">
    <source>
        <dbReference type="SAM" id="SignalP"/>
    </source>
</evidence>
<sequence length="204" mass="20333">MKKTVLMFATAALAALSLSAVAGNKVSAATKDTTAKITLTADKTSGDKSGDLQLVSAPGFDFGSVELKADTDTTADADGDTTLSVLNPGLAEGWGVTAKATEFTGASGKLSGAVLSLTTTRDAKTEAEGATSADISKDGSTVLNATFGARKNSDGYVGVGTSNSTAKAHISVPAGNVTGDYSSTITWTLTADPATETPADGTNK</sequence>
<name>A0A0R1ZLE1_9LACO</name>